<reference evidence="4" key="1">
    <citation type="journal article" date="2020" name="mSystems">
        <title>Genome- and Community-Level Interaction Insights into Carbon Utilization and Element Cycling Functions of Hydrothermarchaeota in Hydrothermal Sediment.</title>
        <authorList>
            <person name="Zhou Z."/>
            <person name="Liu Y."/>
            <person name="Xu W."/>
            <person name="Pan J."/>
            <person name="Luo Z.H."/>
            <person name="Li M."/>
        </authorList>
    </citation>
    <scope>NUCLEOTIDE SEQUENCE [LARGE SCALE GENOMIC DNA]</scope>
    <source>
        <strain evidence="4">SpSt-102</strain>
    </source>
</reference>
<keyword evidence="2" id="KW-1133">Transmembrane helix</keyword>
<sequence length="143" mass="15273">MNYLWLIFGLLSALFASLVAIFGKIGLKGIDTNVATAIRAVIMALFLIVVVVFHGRLNKVGEILADKKAILFIILSGVAGAMSWLFYFLALKNGKVQQVAPIDRLSVVFAIVLAAIFLGEKISFYTAIGVLLIAAGSIFVALG</sequence>
<accession>A0A7C5V2Q8</accession>
<evidence type="ECO:0000256" key="2">
    <source>
        <dbReference type="SAM" id="Phobius"/>
    </source>
</evidence>
<keyword evidence="2" id="KW-0472">Membrane</keyword>
<keyword evidence="2" id="KW-0812">Transmembrane</keyword>
<protein>
    <submittedName>
        <fullName evidence="4">EamA family transporter</fullName>
    </submittedName>
</protein>
<feature type="domain" description="EamA" evidence="3">
    <location>
        <begin position="4"/>
        <end position="141"/>
    </location>
</feature>
<comment type="similarity">
    <text evidence="1">Belongs to the EamA transporter family.</text>
</comment>
<proteinExistence type="inferred from homology"/>
<dbReference type="Gene3D" id="1.10.3730.20">
    <property type="match status" value="1"/>
</dbReference>
<evidence type="ECO:0000313" key="4">
    <source>
        <dbReference type="EMBL" id="HHS02846.1"/>
    </source>
</evidence>
<dbReference type="GO" id="GO:0016020">
    <property type="term" value="C:membrane"/>
    <property type="evidence" value="ECO:0007669"/>
    <property type="project" value="InterPro"/>
</dbReference>
<feature type="transmembrane region" description="Helical" evidence="2">
    <location>
        <begin position="37"/>
        <end position="57"/>
    </location>
</feature>
<dbReference type="InterPro" id="IPR037185">
    <property type="entry name" value="EmrE-like"/>
</dbReference>
<feature type="transmembrane region" description="Helical" evidence="2">
    <location>
        <begin position="102"/>
        <end position="118"/>
    </location>
</feature>
<gene>
    <name evidence="4" type="ORF">ENL71_10365</name>
</gene>
<dbReference type="SUPFAM" id="SSF103481">
    <property type="entry name" value="Multidrug resistance efflux transporter EmrE"/>
    <property type="match status" value="1"/>
</dbReference>
<evidence type="ECO:0000259" key="3">
    <source>
        <dbReference type="Pfam" id="PF00892"/>
    </source>
</evidence>
<comment type="caution">
    <text evidence="4">The sequence shown here is derived from an EMBL/GenBank/DDBJ whole genome shotgun (WGS) entry which is preliminary data.</text>
</comment>
<dbReference type="InterPro" id="IPR000620">
    <property type="entry name" value="EamA_dom"/>
</dbReference>
<dbReference type="Pfam" id="PF00892">
    <property type="entry name" value="EamA"/>
    <property type="match status" value="1"/>
</dbReference>
<feature type="transmembrane region" description="Helical" evidence="2">
    <location>
        <begin position="124"/>
        <end position="142"/>
    </location>
</feature>
<feature type="transmembrane region" description="Helical" evidence="2">
    <location>
        <begin position="69"/>
        <end position="90"/>
    </location>
</feature>
<feature type="transmembrane region" description="Helical" evidence="2">
    <location>
        <begin position="6"/>
        <end position="25"/>
    </location>
</feature>
<name>A0A7C5V2Q8_9FIRM</name>
<organism evidence="4">
    <name type="scientific">Caldicellulosiruptor owensensis</name>
    <dbReference type="NCBI Taxonomy" id="55205"/>
    <lineage>
        <taxon>Bacteria</taxon>
        <taxon>Bacillati</taxon>
        <taxon>Bacillota</taxon>
        <taxon>Bacillota incertae sedis</taxon>
        <taxon>Caldicellulosiruptorales</taxon>
        <taxon>Caldicellulosiruptoraceae</taxon>
        <taxon>Caldicellulosiruptor</taxon>
    </lineage>
</organism>
<dbReference type="AlphaFoldDB" id="A0A7C5V2Q8"/>
<dbReference type="PANTHER" id="PTHR22911:SF137">
    <property type="entry name" value="SOLUTE CARRIER FAMILY 35 MEMBER G2-RELATED"/>
    <property type="match status" value="1"/>
</dbReference>
<evidence type="ECO:0000256" key="1">
    <source>
        <dbReference type="ARBA" id="ARBA00007362"/>
    </source>
</evidence>
<dbReference type="PANTHER" id="PTHR22911">
    <property type="entry name" value="ACYL-MALONYL CONDENSING ENZYME-RELATED"/>
    <property type="match status" value="1"/>
</dbReference>
<dbReference type="EMBL" id="DRUZ01000120">
    <property type="protein sequence ID" value="HHS02846.1"/>
    <property type="molecule type" value="Genomic_DNA"/>
</dbReference>